<proteinExistence type="predicted"/>
<organism evidence="1">
    <name type="scientific">bioreactor metagenome</name>
    <dbReference type="NCBI Taxonomy" id="1076179"/>
    <lineage>
        <taxon>unclassified sequences</taxon>
        <taxon>metagenomes</taxon>
        <taxon>ecological metagenomes</taxon>
    </lineage>
</organism>
<name>A0A645F556_9ZZZZ</name>
<accession>A0A645F556</accession>
<evidence type="ECO:0000313" key="1">
    <source>
        <dbReference type="EMBL" id="MPN09485.1"/>
    </source>
</evidence>
<gene>
    <name evidence="1" type="ORF">SDC9_156775</name>
</gene>
<protein>
    <submittedName>
        <fullName evidence="1">Uncharacterized protein</fullName>
    </submittedName>
</protein>
<dbReference type="EMBL" id="VSSQ01055598">
    <property type="protein sequence ID" value="MPN09485.1"/>
    <property type="molecule type" value="Genomic_DNA"/>
</dbReference>
<reference evidence="1" key="1">
    <citation type="submission" date="2019-08" db="EMBL/GenBank/DDBJ databases">
        <authorList>
            <person name="Kucharzyk K."/>
            <person name="Murdoch R.W."/>
            <person name="Higgins S."/>
            <person name="Loffler F."/>
        </authorList>
    </citation>
    <scope>NUCLEOTIDE SEQUENCE</scope>
</reference>
<dbReference type="AlphaFoldDB" id="A0A645F556"/>
<comment type="caution">
    <text evidence="1">The sequence shown here is derived from an EMBL/GenBank/DDBJ whole genome shotgun (WGS) entry which is preliminary data.</text>
</comment>
<sequence>MTHILEGKGTWTYVDEKFGNTTWPFEEGIFLTLVYEKDRFYEEIPNFIKIYDIDEAVLKDLLTYQKNMIKAPNKKDFDIDLNYDLHDYFSNILVNKYEKLREEKNTLHIHEDFVYNNWIDYAVEVVLYGRRGGRYFYSNVDKEFESMKGAAL</sequence>